<reference evidence="2" key="1">
    <citation type="journal article" date="2002" name="Nature">
        <title>The genome sequence and structure of rice chromosome 1.</title>
        <authorList>
            <person name="Sasaki T."/>
            <person name="Matsumoto T."/>
            <person name="Yamamoto K."/>
            <person name="Sakata K."/>
            <person name="Baba T."/>
            <person name="Katayose Y."/>
            <person name="Wu J."/>
            <person name="Niimura Y."/>
            <person name="Cheng Z."/>
            <person name="Nagamura Y."/>
            <person name="Antonio B.A."/>
            <person name="Kanamori H."/>
            <person name="Hosokawa S."/>
            <person name="Masukawa M."/>
            <person name="Arikawa K."/>
            <person name="Chiden Y."/>
            <person name="Hayashi M."/>
            <person name="Okamoto M."/>
            <person name="Ando T."/>
            <person name="Aoki H."/>
            <person name="Arita K."/>
            <person name="Hamada M."/>
            <person name="Harada C."/>
            <person name="Hijishita S."/>
            <person name="Honda M."/>
            <person name="Ichikawa Y."/>
            <person name="Idonuma A."/>
            <person name="Iijima M."/>
            <person name="Ikeda M."/>
            <person name="Ikeno M."/>
            <person name="Itoh S."/>
            <person name="Itoh T."/>
            <person name="Itoh Y."/>
            <person name="Itoh Y."/>
            <person name="Iwabuchi A."/>
            <person name="Kamiya K."/>
            <person name="Karasawa W."/>
            <person name="Katagiri S."/>
            <person name="Kikuta A."/>
            <person name="Kobayashi N."/>
            <person name="Kono I."/>
            <person name="Machita K."/>
            <person name="Maehara T."/>
            <person name="Mizuno H."/>
            <person name="Mizubayashi T."/>
            <person name="Mukai Y."/>
            <person name="Nagasaki H."/>
            <person name="Nakashima M."/>
            <person name="Nakama Y."/>
            <person name="Nakamichi Y."/>
            <person name="Nakamura M."/>
            <person name="Namiki N."/>
            <person name="Negishi M."/>
            <person name="Ohta I."/>
            <person name="Ono N."/>
            <person name="Saji S."/>
            <person name="Sakai K."/>
            <person name="Shibata M."/>
            <person name="Shimokawa T."/>
            <person name="Shomura A."/>
            <person name="Song J."/>
            <person name="Takazaki Y."/>
            <person name="Terasawa K."/>
            <person name="Tsuji K."/>
            <person name="Waki K."/>
            <person name="Yamagata H."/>
            <person name="Yamane H."/>
            <person name="Yoshiki S."/>
            <person name="Yoshihara R."/>
            <person name="Yukawa K."/>
            <person name="Zhong H."/>
            <person name="Iwama H."/>
            <person name="Endo T."/>
            <person name="Ito H."/>
            <person name="Hahn J.H."/>
            <person name="Kim H.I."/>
            <person name="Eun M.Y."/>
            <person name="Yano M."/>
            <person name="Jiang J."/>
            <person name="Gojobori T."/>
        </authorList>
    </citation>
    <scope>NUCLEOTIDE SEQUENCE [LARGE SCALE GENOMIC DNA]</scope>
</reference>
<feature type="compositionally biased region" description="Gly residues" evidence="1">
    <location>
        <begin position="34"/>
        <end position="45"/>
    </location>
</feature>
<feature type="compositionally biased region" description="Low complexity" evidence="1">
    <location>
        <begin position="105"/>
        <end position="115"/>
    </location>
</feature>
<dbReference type="Proteomes" id="UP000817658">
    <property type="component" value="Chromosome 1"/>
</dbReference>
<proteinExistence type="predicted"/>
<dbReference type="EMBL" id="AP002818">
    <property type="protein sequence ID" value="BAD44837.1"/>
    <property type="molecule type" value="Genomic_DNA"/>
</dbReference>
<feature type="compositionally biased region" description="Basic and acidic residues" evidence="1">
    <location>
        <begin position="48"/>
        <end position="60"/>
    </location>
</feature>
<feature type="compositionally biased region" description="Basic residues" evidence="1">
    <location>
        <begin position="189"/>
        <end position="199"/>
    </location>
</feature>
<protein>
    <submittedName>
        <fullName evidence="2">Uncharacterized protein</fullName>
    </submittedName>
</protein>
<accession>Q658D2</accession>
<gene>
    <name evidence="2" type="primary">P0436E04.22</name>
</gene>
<dbReference type="AlphaFoldDB" id="Q658D2"/>
<evidence type="ECO:0000313" key="2">
    <source>
        <dbReference type="EMBL" id="BAD44837.1"/>
    </source>
</evidence>
<organism evidence="2">
    <name type="scientific">Oryza sativa subsp. japonica</name>
    <name type="common">Rice</name>
    <dbReference type="NCBI Taxonomy" id="39947"/>
    <lineage>
        <taxon>Eukaryota</taxon>
        <taxon>Viridiplantae</taxon>
        <taxon>Streptophyta</taxon>
        <taxon>Embryophyta</taxon>
        <taxon>Tracheophyta</taxon>
        <taxon>Spermatophyta</taxon>
        <taxon>Magnoliopsida</taxon>
        <taxon>Liliopsida</taxon>
        <taxon>Poales</taxon>
        <taxon>Poaceae</taxon>
        <taxon>BOP clade</taxon>
        <taxon>Oryzoideae</taxon>
        <taxon>Oryzeae</taxon>
        <taxon>Oryzinae</taxon>
        <taxon>Oryza</taxon>
        <taxon>Oryza sativa</taxon>
    </lineage>
</organism>
<sequence>MAELTGGWCRVGSGGGIRRRRGGRGSPRAREPEGGNGALGGGSSGGERQPKGRRGLDVARRGGNRRLTWGSGRGERGGIRNSNPGHLVGASEREMGSGGAGGAGETATWAAWPGKRGSGRLRGGGCGCGSVRRLGEDPTGGPHLSATPGERGGAAGCWAVAFGRPSKGAGGRRKWAGSSLGKKEGEKERKKKRISQGLK</sequence>
<name>Q658D2_ORYSJ</name>
<feature type="region of interest" description="Disordered" evidence="1">
    <location>
        <begin position="1"/>
        <end position="199"/>
    </location>
</feature>
<evidence type="ECO:0000256" key="1">
    <source>
        <dbReference type="SAM" id="MobiDB-lite"/>
    </source>
</evidence>